<evidence type="ECO:0000259" key="2">
    <source>
        <dbReference type="Pfam" id="PF25583"/>
    </source>
</evidence>
<dbReference type="InterPro" id="IPR051534">
    <property type="entry name" value="CBASS_pafABC_assoc_protein"/>
</dbReference>
<sequence>MEKLQKNDDIRRTTRIIQIDEMLRGGSYVKIASLVRKFGVSQRTVERDFERLRDDLNAPLEYDKSKNMYHYTDPTFSVPNVILTEGELFTVSALLPLMEQYKNTPLESSFKNIMKKLVDFLPDTVSVNSSFLNQDISFISDPLPKIDENIFNMIFKAIKSSKVLSIKYQSSKSQQPKEKTFNAYKVICQKGNWYVFGFEHETSDFRIYSLARIQNAQLQNDSFRVPQDFDIKKHIDLELGIWNNPDRFEEYEILFAKETSRYVLEREWHKDQIIEQNEDGTVLLKFKSNQSQMIYTWLLSFGNNATVIKPPELREKIRAECEKVAEKYIVK</sequence>
<dbReference type="PANTHER" id="PTHR34580:SF9">
    <property type="entry name" value="SLL5097 PROTEIN"/>
    <property type="match status" value="1"/>
</dbReference>
<dbReference type="RefSeq" id="WP_078933214.1">
    <property type="nucleotide sequence ID" value="NZ_FUWG01000009.1"/>
</dbReference>
<dbReference type="Proteomes" id="UP000190423">
    <property type="component" value="Unassembled WGS sequence"/>
</dbReference>
<reference evidence="3 4" key="1">
    <citation type="submission" date="2017-02" db="EMBL/GenBank/DDBJ databases">
        <authorList>
            <person name="Peterson S.W."/>
        </authorList>
    </citation>
    <scope>NUCLEOTIDE SEQUENCE [LARGE SCALE GENOMIC DNA]</scope>
    <source>
        <strain evidence="3 4">ATCC BAA-908</strain>
    </source>
</reference>
<gene>
    <name evidence="3" type="ORF">SAMN02745149_01298</name>
</gene>
<evidence type="ECO:0000313" key="4">
    <source>
        <dbReference type="Proteomes" id="UP000190423"/>
    </source>
</evidence>
<dbReference type="Gene3D" id="1.10.10.10">
    <property type="entry name" value="Winged helix-like DNA-binding domain superfamily/Winged helix DNA-binding domain"/>
    <property type="match status" value="1"/>
</dbReference>
<dbReference type="InterPro" id="IPR057727">
    <property type="entry name" value="WCX_dom"/>
</dbReference>
<dbReference type="InterPro" id="IPR036388">
    <property type="entry name" value="WH-like_DNA-bd_sf"/>
</dbReference>
<dbReference type="STRING" id="261392.SAMN02745149_01298"/>
<dbReference type="Pfam" id="PF25583">
    <property type="entry name" value="WCX"/>
    <property type="match status" value="1"/>
</dbReference>
<dbReference type="PROSITE" id="PS52050">
    <property type="entry name" value="WYL"/>
    <property type="match status" value="1"/>
</dbReference>
<dbReference type="GO" id="GO:0003677">
    <property type="term" value="F:DNA binding"/>
    <property type="evidence" value="ECO:0007669"/>
    <property type="project" value="UniProtKB-KW"/>
</dbReference>
<accession>A0A1T4KTE8</accession>
<proteinExistence type="predicted"/>
<dbReference type="AlphaFoldDB" id="A0A1T4KTE8"/>
<keyword evidence="3" id="KW-0238">DNA-binding</keyword>
<name>A0A1T4KTE8_TREPO</name>
<dbReference type="Pfam" id="PF13280">
    <property type="entry name" value="WYL"/>
    <property type="match status" value="1"/>
</dbReference>
<protein>
    <submittedName>
        <fullName evidence="3">Predicted DNA-binding transcriptional regulator YafY, contains an HTH and WYL domains</fullName>
    </submittedName>
</protein>
<evidence type="ECO:0000313" key="3">
    <source>
        <dbReference type="EMBL" id="SJZ45724.1"/>
    </source>
</evidence>
<dbReference type="OrthoDB" id="369264at2"/>
<feature type="domain" description="WYL" evidence="1">
    <location>
        <begin position="150"/>
        <end position="217"/>
    </location>
</feature>
<keyword evidence="4" id="KW-1185">Reference proteome</keyword>
<dbReference type="InterPro" id="IPR026881">
    <property type="entry name" value="WYL_dom"/>
</dbReference>
<dbReference type="PANTHER" id="PTHR34580">
    <property type="match status" value="1"/>
</dbReference>
<dbReference type="GeneID" id="78316598"/>
<dbReference type="EMBL" id="FUWG01000009">
    <property type="protein sequence ID" value="SJZ45724.1"/>
    <property type="molecule type" value="Genomic_DNA"/>
</dbReference>
<feature type="domain" description="WCX" evidence="2">
    <location>
        <begin position="252"/>
        <end position="325"/>
    </location>
</feature>
<evidence type="ECO:0000259" key="1">
    <source>
        <dbReference type="Pfam" id="PF13280"/>
    </source>
</evidence>
<organism evidence="3 4">
    <name type="scientific">Treponema porcinum</name>
    <dbReference type="NCBI Taxonomy" id="261392"/>
    <lineage>
        <taxon>Bacteria</taxon>
        <taxon>Pseudomonadati</taxon>
        <taxon>Spirochaetota</taxon>
        <taxon>Spirochaetia</taxon>
        <taxon>Spirochaetales</taxon>
        <taxon>Treponemataceae</taxon>
        <taxon>Treponema</taxon>
    </lineage>
</organism>